<dbReference type="InterPro" id="IPR002035">
    <property type="entry name" value="VWF_A"/>
</dbReference>
<dbReference type="InterPro" id="IPR048287">
    <property type="entry name" value="TSPN-like_N"/>
</dbReference>
<feature type="compositionally biased region" description="Pro residues" evidence="11">
    <location>
        <begin position="1865"/>
        <end position="1874"/>
    </location>
</feature>
<dbReference type="GO" id="GO:0005581">
    <property type="term" value="C:collagen trimer"/>
    <property type="evidence" value="ECO:0007669"/>
    <property type="project" value="UniProtKB-KW"/>
</dbReference>
<dbReference type="FunFam" id="3.40.50.410:FF:000001">
    <property type="entry name" value="Collagen, type XII, alpha 1"/>
    <property type="match status" value="2"/>
</dbReference>
<dbReference type="Pfam" id="PF00041">
    <property type="entry name" value="fn3"/>
    <property type="match status" value="8"/>
</dbReference>
<keyword evidence="8" id="KW-0325">Glycoprotein</keyword>
<keyword evidence="12" id="KW-1133">Transmembrane helix</keyword>
<dbReference type="GO" id="GO:0005615">
    <property type="term" value="C:extracellular space"/>
    <property type="evidence" value="ECO:0007669"/>
    <property type="project" value="TreeGrafter"/>
</dbReference>
<dbReference type="PROSITE" id="PS50853">
    <property type="entry name" value="FN3"/>
    <property type="match status" value="8"/>
</dbReference>
<comment type="subcellular location">
    <subcellularLocation>
        <location evidence="1">Secreted</location>
        <location evidence="1">Extracellular space</location>
        <location evidence="1">Extracellular matrix</location>
    </subcellularLocation>
</comment>
<feature type="domain" description="Fibronectin type-III" evidence="14">
    <location>
        <begin position="493"/>
        <end position="583"/>
    </location>
</feature>
<dbReference type="CDD" id="cd01482">
    <property type="entry name" value="vWA_collagen_alphaI-XII-like"/>
    <property type="match status" value="2"/>
</dbReference>
<dbReference type="InterPro" id="IPR050525">
    <property type="entry name" value="ECM_Assembly_Org"/>
</dbReference>
<feature type="compositionally biased region" description="Pro residues" evidence="11">
    <location>
        <begin position="1791"/>
        <end position="1803"/>
    </location>
</feature>
<keyword evidence="9" id="KW-0379">Hydroxylation</keyword>
<dbReference type="Gene3D" id="2.60.40.10">
    <property type="entry name" value="Immunoglobulins"/>
    <property type="match status" value="8"/>
</dbReference>
<feature type="compositionally biased region" description="Low complexity" evidence="11">
    <location>
        <begin position="1775"/>
        <end position="1784"/>
    </location>
</feature>
<dbReference type="CDD" id="cd00063">
    <property type="entry name" value="FN3"/>
    <property type="match status" value="8"/>
</dbReference>
<dbReference type="SUPFAM" id="SSF53300">
    <property type="entry name" value="vWA-like"/>
    <property type="match status" value="2"/>
</dbReference>
<evidence type="ECO:0000256" key="12">
    <source>
        <dbReference type="SAM" id="Phobius"/>
    </source>
</evidence>
<evidence type="ECO:0000256" key="10">
    <source>
        <dbReference type="ARBA" id="ARBA00049648"/>
    </source>
</evidence>
<keyword evidence="3" id="KW-0272">Extracellular matrix</keyword>
<feature type="domain" description="Fibronectin type-III" evidence="14">
    <location>
        <begin position="584"/>
        <end position="672"/>
    </location>
</feature>
<keyword evidence="12" id="KW-0472">Membrane</keyword>
<feature type="compositionally biased region" description="Low complexity" evidence="11">
    <location>
        <begin position="1535"/>
        <end position="1546"/>
    </location>
</feature>
<protein>
    <recommendedName>
        <fullName evidence="17">Collagen alpha-1(XIV) chain</fullName>
    </recommendedName>
</protein>
<dbReference type="FunFam" id="2.60.40.10:FF:000444">
    <property type="entry name" value="Collagen alpha-1(XIV) chain isoform X2"/>
    <property type="match status" value="2"/>
</dbReference>
<feature type="domain" description="VWFA" evidence="13">
    <location>
        <begin position="201"/>
        <end position="373"/>
    </location>
</feature>
<proteinExistence type="inferred from homology"/>
<dbReference type="Proteomes" id="UP000579812">
    <property type="component" value="Unassembled WGS sequence"/>
</dbReference>
<evidence type="ECO:0000256" key="4">
    <source>
        <dbReference type="ARBA" id="ARBA00022729"/>
    </source>
</evidence>
<feature type="compositionally biased region" description="Pro residues" evidence="11">
    <location>
        <begin position="1630"/>
        <end position="1645"/>
    </location>
</feature>
<comment type="similarity">
    <text evidence="10">Belongs to the fibril-associated collagens with interrupted helices (FACIT) family.</text>
</comment>
<feature type="compositionally biased region" description="Low complexity" evidence="11">
    <location>
        <begin position="1706"/>
        <end position="1720"/>
    </location>
</feature>
<gene>
    <name evidence="15" type="ORF">G5714_019173</name>
</gene>
<keyword evidence="7" id="KW-0176">Collagen</keyword>
<evidence type="ECO:0000256" key="7">
    <source>
        <dbReference type="ARBA" id="ARBA00023119"/>
    </source>
</evidence>
<keyword evidence="6" id="KW-0130">Cell adhesion</keyword>
<dbReference type="InterPro" id="IPR008160">
    <property type="entry name" value="Collagen"/>
</dbReference>
<evidence type="ECO:0000259" key="14">
    <source>
        <dbReference type="PROSITE" id="PS50853"/>
    </source>
</evidence>
<keyword evidence="12" id="KW-0812">Transmembrane</keyword>
<dbReference type="InterPro" id="IPR013320">
    <property type="entry name" value="ConA-like_dom_sf"/>
</dbReference>
<feature type="region of interest" description="Disordered" evidence="11">
    <location>
        <begin position="1692"/>
        <end position="1898"/>
    </location>
</feature>
<keyword evidence="5" id="KW-0677">Repeat</keyword>
<keyword evidence="2" id="KW-0964">Secreted</keyword>
<dbReference type="InterPro" id="IPR036465">
    <property type="entry name" value="vWFA_dom_sf"/>
</dbReference>
<dbReference type="PANTHER" id="PTHR24020:SF15">
    <property type="entry name" value="COLLAGEN ALPHA-1(XIV) CHAIN"/>
    <property type="match status" value="1"/>
</dbReference>
<dbReference type="SMART" id="SM00327">
    <property type="entry name" value="VWA"/>
    <property type="match status" value="2"/>
</dbReference>
<feature type="compositionally biased region" description="Low complexity" evidence="11">
    <location>
        <begin position="1590"/>
        <end position="1615"/>
    </location>
</feature>
<dbReference type="SMART" id="SM00210">
    <property type="entry name" value="TSPN"/>
    <property type="match status" value="1"/>
</dbReference>
<dbReference type="Pfam" id="PF00092">
    <property type="entry name" value="VWA"/>
    <property type="match status" value="2"/>
</dbReference>
<dbReference type="SUPFAM" id="SSF49899">
    <property type="entry name" value="Concanavalin A-like lectins/glucanases"/>
    <property type="match status" value="1"/>
</dbReference>
<dbReference type="PROSITE" id="PS50234">
    <property type="entry name" value="VWFA"/>
    <property type="match status" value="2"/>
</dbReference>
<evidence type="ECO:0000256" key="6">
    <source>
        <dbReference type="ARBA" id="ARBA00022889"/>
    </source>
</evidence>
<feature type="domain" description="Fibronectin type-III" evidence="14">
    <location>
        <begin position="781"/>
        <end position="871"/>
    </location>
</feature>
<dbReference type="FunFam" id="2.60.40.10:FF:000234">
    <property type="entry name" value="Collagen, type XII, alpha 1"/>
    <property type="match status" value="3"/>
</dbReference>
<keyword evidence="16" id="KW-1185">Reference proteome</keyword>
<dbReference type="Gene3D" id="2.60.120.200">
    <property type="match status" value="1"/>
</dbReference>
<dbReference type="GO" id="GO:0005614">
    <property type="term" value="C:interstitial matrix"/>
    <property type="evidence" value="ECO:0007669"/>
    <property type="project" value="TreeGrafter"/>
</dbReference>
<dbReference type="InterPro" id="IPR003961">
    <property type="entry name" value="FN3_dom"/>
</dbReference>
<evidence type="ECO:0000259" key="13">
    <source>
        <dbReference type="PROSITE" id="PS50234"/>
    </source>
</evidence>
<feature type="domain" description="Fibronectin type-III" evidence="14">
    <location>
        <begin position="872"/>
        <end position="962"/>
    </location>
</feature>
<feature type="compositionally biased region" description="Basic and acidic residues" evidence="11">
    <location>
        <begin position="1647"/>
        <end position="1656"/>
    </location>
</feature>
<dbReference type="Pfam" id="PF01391">
    <property type="entry name" value="Collagen"/>
    <property type="match status" value="3"/>
</dbReference>
<feature type="region of interest" description="Disordered" evidence="11">
    <location>
        <begin position="1500"/>
        <end position="1661"/>
    </location>
</feature>
<dbReference type="SUPFAM" id="SSF49265">
    <property type="entry name" value="Fibronectin type III"/>
    <property type="match status" value="7"/>
</dbReference>
<evidence type="ECO:0000256" key="2">
    <source>
        <dbReference type="ARBA" id="ARBA00022525"/>
    </source>
</evidence>
<feature type="domain" description="Fibronectin type-III" evidence="14">
    <location>
        <begin position="77"/>
        <end position="167"/>
    </location>
</feature>
<dbReference type="GO" id="GO:0007155">
    <property type="term" value="P:cell adhesion"/>
    <property type="evidence" value="ECO:0007669"/>
    <property type="project" value="UniProtKB-KW"/>
</dbReference>
<evidence type="ECO:0000256" key="8">
    <source>
        <dbReference type="ARBA" id="ARBA00023180"/>
    </source>
</evidence>
<dbReference type="EMBL" id="JAAMOB010000019">
    <property type="protein sequence ID" value="KAF4100977.1"/>
    <property type="molecule type" value="Genomic_DNA"/>
</dbReference>
<sequence length="1898" mass="204149">MKSTEVEEKGGNSFAPSEGWKVRRARQTRVRALRLHCVHSPQIFRFYIVTAAERMRVRVLLILILTSVLITHAQVLMPRRLRFKELSSNTLGVTWKEPKGAFDSYRLLYSTGSGEERELIVSKSEPKAVIAGFDRSKEYSVKITAVRGAEQSKALLGTYSGSGSGSEVSDLRGQQDSSAAPQDNEIREVDVFTCRTPAIADIVILVDGSWSIGRINFRLVRMFLESLVRAFAVGSEHTRVGLAQYSGDPRIEWHLNTHSTKEAVIDAVKNLPYKGGNTLTGLALTYILENSFKAESGSRPDVPKIGILITDGKSQDDVISPAQRLRDAGIELFAIGVKNADENELRAIASPPEETHVYNAADFSVMSSIVEGLTRSVCERVSEISREISGETDPYSTGPPDAPSNLVTSEVTARSFRVSWTHAAGPVEKYRVVYYSSSESRPEEVVVNGDKNSVVLRHLNSLTEYQITVFAIYSNAASEALRGSETTLALPTVSDLELHDITHSTMRARWREAEGASGYMILYAPLTEGEPADEKEVKVSDSVTQVELEGLTPATEYTVTVYALYGEEASDPMTAQETTLRLTPARNLRISDISHSSAKLLWDAASRKVKGYRIVYVKTDAVETNKVEVGPVTMLLLRNLTSLTEYTIAIFALYDEGQAEPLTDSFTTSEVPLPLNLRSSDVSTDSFRVMWQHGASDVSFYRLTWRPVAGGEIKEVLINDNSNWFVITGLKPLTEYEVSLSAIYRDESESDPVEISETTVARTTTVTTTTVRTTTAVQRLAVRNLQLSDVTTFSMRVSWDPLGPNVRQYRVSYISTRGDRAEQTATVPAAQTSLLLQPLLSDTEYRVSVSALYSDGDGPPITRLARTLPLSAPSNLRVSEEWYNRFRISWDTPPSPTMGYRIVYQPTSAAGRALETFVGDDVNTMLIVNLLSGTEYSVKVIATYTTGSSEALSGRAQTLYLGVSNLSTFQVRTSSMCVQWQPHQHANLYRLVLHSPPNGEKQEVRLSGSTSRHCFNDLTPNTQYTISIHAQLQDTEGPAVTTTQRTFPVATAPPTTPSTTAPPPTLPATKEVCRAAKADLVFLVDGSWSIGDDNFQKIIRFLYSTAGALDRIGPDGTQVAITQFSDDARTEFKLSSYDNKENLLDAIQRISYKGGNTKTGRAMQHVKDSVFSAVGGARRGVPKVLVVLTDGRSQDDVLMVSQEIQTEGYIVFAIGFADADYGELVSIASKPSERHVFFVDDLDAFRKIEEKLITFVCEAASATCPSVPMSGSTLPGFRMMETFGLMEHLYSSVSGVSMEPGTFNSYSSFRLGSGALVTQPTRFIHPEGLPSDYTISMLFRLLPETPQEPFALWEVLNSNNEPLVGVILDNGGKTLTYFNTDYNGDFQTVTFEGPDIQKLFYGSFHKLHIAVSKTSALVMVDCKPAGEKTVNAAKNISTDGVEVLGRMVRSRGAKDNSAPFQLQSFDIVCSTSWARRDKCCELPSLRKEAECPSLPRACTCTQDSKGPPGPAGPPGGLGIRGARGDRGEPGPVGPVGPVGDAGVPGAQGPPGPPGPSGRSIRGPPGAPGETGQKGDAGPPGLQGVPGSPGPAGRDGPPGPRGLLGQDGPQGRVGPPGTIGGPGVPGAPGENGPPGPTGDQGPPGPPGHKGEKGERGELQSSASVQAIARQVCEQLIQSHMARYNSILNHIPSQPVSIRTVPGPPGEPGRQGSPGPQGEQGPPGRPGFPGSNGENGQPGARGPLGEKGEKGNPGVGVQGPRGPAGPPGAPGEGRTGSPGQSGRPGNPGSPGRPGIPGPVGPPGPPGYCDQNACLGYNVGEPGVDADLTDTDVPVVQLPPSSYQPYGPEAEAEDDDPYGSYTSYYQPNYPPPRPVQPDDPVIGEGEEELRSPGMQRHTRRR</sequence>
<dbReference type="InterPro" id="IPR036116">
    <property type="entry name" value="FN3_sf"/>
</dbReference>
<keyword evidence="4" id="KW-0732">Signal</keyword>
<evidence type="ECO:0000256" key="1">
    <source>
        <dbReference type="ARBA" id="ARBA00004498"/>
    </source>
</evidence>
<name>A0A7J6C157_9TELE</name>
<evidence type="ECO:0000256" key="11">
    <source>
        <dbReference type="SAM" id="MobiDB-lite"/>
    </source>
</evidence>
<dbReference type="FunFam" id="2.60.40.10:FF:000480">
    <property type="entry name" value="Collagen, type XII, alpha 1"/>
    <property type="match status" value="1"/>
</dbReference>
<feature type="domain" description="Fibronectin type-III" evidence="14">
    <location>
        <begin position="673"/>
        <end position="763"/>
    </location>
</feature>
<evidence type="ECO:0000313" key="15">
    <source>
        <dbReference type="EMBL" id="KAF4100977.1"/>
    </source>
</evidence>
<evidence type="ECO:0000256" key="5">
    <source>
        <dbReference type="ARBA" id="ARBA00022737"/>
    </source>
</evidence>
<feature type="domain" description="Fibronectin type-III" evidence="14">
    <location>
        <begin position="402"/>
        <end position="492"/>
    </location>
</feature>
<feature type="domain" description="VWFA" evidence="13">
    <location>
        <begin position="1079"/>
        <end position="1252"/>
    </location>
</feature>
<organism evidence="15 16">
    <name type="scientific">Onychostoma macrolepis</name>
    <dbReference type="NCBI Taxonomy" id="369639"/>
    <lineage>
        <taxon>Eukaryota</taxon>
        <taxon>Metazoa</taxon>
        <taxon>Chordata</taxon>
        <taxon>Craniata</taxon>
        <taxon>Vertebrata</taxon>
        <taxon>Euteleostomi</taxon>
        <taxon>Actinopterygii</taxon>
        <taxon>Neopterygii</taxon>
        <taxon>Teleostei</taxon>
        <taxon>Ostariophysi</taxon>
        <taxon>Cypriniformes</taxon>
        <taxon>Cyprinidae</taxon>
        <taxon>Acrossocheilinae</taxon>
        <taxon>Onychostoma</taxon>
    </lineage>
</organism>
<accession>A0A7J6C157</accession>
<dbReference type="PRINTS" id="PR00453">
    <property type="entry name" value="VWFADOMAIN"/>
</dbReference>
<evidence type="ECO:0000256" key="9">
    <source>
        <dbReference type="ARBA" id="ARBA00023278"/>
    </source>
</evidence>
<dbReference type="SMART" id="SM00060">
    <property type="entry name" value="FN3"/>
    <property type="match status" value="8"/>
</dbReference>
<feature type="transmembrane region" description="Helical" evidence="12">
    <location>
        <begin position="59"/>
        <end position="77"/>
    </location>
</feature>
<evidence type="ECO:0000313" key="16">
    <source>
        <dbReference type="Proteomes" id="UP000579812"/>
    </source>
</evidence>
<feature type="domain" description="Fibronectin type-III" evidence="14">
    <location>
        <begin position="963"/>
        <end position="1054"/>
    </location>
</feature>
<feature type="compositionally biased region" description="Gly residues" evidence="11">
    <location>
        <begin position="1616"/>
        <end position="1625"/>
    </location>
</feature>
<evidence type="ECO:0000256" key="3">
    <source>
        <dbReference type="ARBA" id="ARBA00022530"/>
    </source>
</evidence>
<dbReference type="Gene3D" id="3.40.50.410">
    <property type="entry name" value="von Willebrand factor, type A domain"/>
    <property type="match status" value="2"/>
</dbReference>
<reference evidence="15 16" key="1">
    <citation type="submission" date="2020-04" db="EMBL/GenBank/DDBJ databases">
        <title>Chromosome-level genome assembly of a cyprinid fish Onychostoma macrolepis by integration of Nanopore Sequencing, Bionano and Hi-C technology.</title>
        <authorList>
            <person name="Wang D."/>
        </authorList>
    </citation>
    <scope>NUCLEOTIDE SEQUENCE [LARGE SCALE GENOMIC DNA]</scope>
    <source>
        <strain evidence="15">SWU-2019</strain>
        <tissue evidence="15">Muscle</tissue>
    </source>
</reference>
<dbReference type="PANTHER" id="PTHR24020">
    <property type="entry name" value="COLLAGEN ALPHA"/>
    <property type="match status" value="1"/>
</dbReference>
<comment type="caution">
    <text evidence="15">The sequence shown here is derived from an EMBL/GenBank/DDBJ whole genome shotgun (WGS) entry which is preliminary data.</text>
</comment>
<dbReference type="FunFam" id="2.60.120.200:FF:000008">
    <property type="entry name" value="Collagen type XII alpha 1 chain"/>
    <property type="match status" value="1"/>
</dbReference>
<dbReference type="InterPro" id="IPR013783">
    <property type="entry name" value="Ig-like_fold"/>
</dbReference>
<evidence type="ECO:0008006" key="17">
    <source>
        <dbReference type="Google" id="ProtNLM"/>
    </source>
</evidence>